<dbReference type="PANTHER" id="PTHR48228">
    <property type="entry name" value="SUCCINYL-COA--D-CITRAMALATE COA-TRANSFERASE"/>
    <property type="match status" value="1"/>
</dbReference>
<sequence>MKQSVCQQIPCGIMLLEDYKEGGVDVGALDGIRVLDLSRLLPGPYCSMLLADFGAEVIKIEEPGRGDYSRSFPPFQNGFGYWHLQLNRNKKSVVLDLKSDAGRAAFLKLAQTADVVLESYRPGVLKRLGIDYETVSRLNPKIVYCAITGYGKRGPLVDQADHDIGYVSLAGITSMSGEPGGRPAIPGILMADMNAALMAGMSILMAVRHAEQTGTGQEIDISLYNTALTLMPGAASLYFGSGFVAERGNNWLTGAYANYNIYETRDGRYVSVGCLEKKFWSNLCLDLDRADLIDALDDESQHERVKDELTEIFRTKTMQEWTACLEGKDTCVTPVLNFDEALAAEQTRANAMVLTVEDEEIGTYKQLGFAMKMSATPGTLQKRAPRLGEDTEAVLRGCGLSEAELDLLTKE</sequence>
<dbReference type="HOGENOM" id="CLU_033975_5_1_9"/>
<evidence type="ECO:0000313" key="1">
    <source>
        <dbReference type="EMBL" id="CDB46027.1"/>
    </source>
</evidence>
<dbReference type="InterPro" id="IPR044855">
    <property type="entry name" value="CoA-Trfase_III_dom3_sf"/>
</dbReference>
<dbReference type="InterPro" id="IPR050509">
    <property type="entry name" value="CoA-transferase_III"/>
</dbReference>
<dbReference type="PANTHER" id="PTHR48228:SF5">
    <property type="entry name" value="ALPHA-METHYLACYL-COA RACEMASE"/>
    <property type="match status" value="1"/>
</dbReference>
<protein>
    <submittedName>
        <fullName evidence="1">L-carnitine dehydratase/bile acid-inducible protein F</fullName>
    </submittedName>
</protein>
<name>R6J6V6_9FIRM</name>
<dbReference type="InterPro" id="IPR023606">
    <property type="entry name" value="CoA-Trfase_III_dom_1_sf"/>
</dbReference>
<dbReference type="Gene3D" id="3.30.1540.10">
    <property type="entry name" value="formyl-coa transferase, domain 3"/>
    <property type="match status" value="1"/>
</dbReference>
<reference evidence="1" key="1">
    <citation type="submission" date="2012-11" db="EMBL/GenBank/DDBJ databases">
        <title>Dependencies among metagenomic species, viruses, plasmids and units of genetic variation.</title>
        <authorList>
            <person name="Nielsen H.B."/>
            <person name="Almeida M."/>
            <person name="Juncker A.S."/>
            <person name="Rasmussen S."/>
            <person name="Li J."/>
            <person name="Sunagawa S."/>
            <person name="Plichta D."/>
            <person name="Gautier L."/>
            <person name="Le Chatelier E."/>
            <person name="Peletier E."/>
            <person name="Bonde I."/>
            <person name="Nielsen T."/>
            <person name="Manichanh C."/>
            <person name="Arumugam M."/>
            <person name="Batto J."/>
            <person name="Santos M.B.Q.D."/>
            <person name="Blom N."/>
            <person name="Borruel N."/>
            <person name="Burgdorf K.S."/>
            <person name="Boumezbeur F."/>
            <person name="Casellas F."/>
            <person name="Dore J."/>
            <person name="Guarner F."/>
            <person name="Hansen T."/>
            <person name="Hildebrand F."/>
            <person name="Kaas R.S."/>
            <person name="Kennedy S."/>
            <person name="Kristiansen K."/>
            <person name="Kultima J.R."/>
            <person name="Leonard P."/>
            <person name="Levenez F."/>
            <person name="Lund O."/>
            <person name="Moumen B."/>
            <person name="Le Paslier D."/>
            <person name="Pons N."/>
            <person name="Pedersen O."/>
            <person name="Prifti E."/>
            <person name="Qin J."/>
            <person name="Raes J."/>
            <person name="Tap J."/>
            <person name="Tims S."/>
            <person name="Ussery D.W."/>
            <person name="Yamada T."/>
            <person name="MetaHit consortium"/>
            <person name="Renault P."/>
            <person name="Sicheritz-Ponten T."/>
            <person name="Bork P."/>
            <person name="Wang J."/>
            <person name="Brunak S."/>
            <person name="Ehrlich S.D."/>
        </authorList>
    </citation>
    <scope>NUCLEOTIDE SEQUENCE [LARGE SCALE GENOMIC DNA]</scope>
</reference>
<dbReference type="Gene3D" id="3.40.50.10540">
    <property type="entry name" value="Crotonobetainyl-coa:carnitine coa-transferase, domain 1"/>
    <property type="match status" value="2"/>
</dbReference>
<organism evidence="1">
    <name type="scientific">Phascolarctobacterium faecium</name>
    <dbReference type="NCBI Taxonomy" id="33025"/>
    <lineage>
        <taxon>Bacteria</taxon>
        <taxon>Bacillati</taxon>
        <taxon>Bacillota</taxon>
        <taxon>Negativicutes</taxon>
        <taxon>Acidaminococcales</taxon>
        <taxon>Acidaminococcaceae</taxon>
        <taxon>Phascolarctobacterium</taxon>
    </lineage>
</organism>
<dbReference type="InterPro" id="IPR003673">
    <property type="entry name" value="CoA-Trfase_fam_III"/>
</dbReference>
<gene>
    <name evidence="1" type="ORF">BN533_01100</name>
</gene>
<dbReference type="EMBL" id="CBDS010000069">
    <property type="protein sequence ID" value="CDB46027.1"/>
    <property type="molecule type" value="Genomic_DNA"/>
</dbReference>
<proteinExistence type="predicted"/>
<accession>R6J6V6</accession>
<dbReference type="Pfam" id="PF02515">
    <property type="entry name" value="CoA_transf_3"/>
    <property type="match status" value="1"/>
</dbReference>
<dbReference type="AlphaFoldDB" id="R6J6V6"/>
<dbReference type="eggNOG" id="COG1804">
    <property type="taxonomic scope" value="Bacteria"/>
</dbReference>
<dbReference type="GO" id="GO:0003824">
    <property type="term" value="F:catalytic activity"/>
    <property type="evidence" value="ECO:0007669"/>
    <property type="project" value="InterPro"/>
</dbReference>
<dbReference type="STRING" id="1262914.BN533_01100"/>
<dbReference type="SUPFAM" id="SSF89796">
    <property type="entry name" value="CoA-transferase family III (CaiB/BaiF)"/>
    <property type="match status" value="1"/>
</dbReference>
<comment type="caution">
    <text evidence="1">The sequence shown here is derived from an EMBL/GenBank/DDBJ whole genome shotgun (WGS) entry which is preliminary data.</text>
</comment>